<feature type="transmembrane region" description="Helical" evidence="7">
    <location>
        <begin position="376"/>
        <end position="393"/>
    </location>
</feature>
<dbReference type="InterPro" id="IPR001958">
    <property type="entry name" value="Tet-R_TetA/multi-R_MdtG-like"/>
</dbReference>
<protein>
    <submittedName>
        <fullName evidence="9">MFS transporter</fullName>
    </submittedName>
</protein>
<evidence type="ECO:0000313" key="9">
    <source>
        <dbReference type="EMBL" id="GGC04587.1"/>
    </source>
</evidence>
<evidence type="ECO:0000256" key="2">
    <source>
        <dbReference type="ARBA" id="ARBA00022448"/>
    </source>
</evidence>
<feature type="domain" description="Major facilitator superfamily (MFS) profile" evidence="8">
    <location>
        <begin position="1"/>
        <end position="403"/>
    </location>
</feature>
<dbReference type="Proteomes" id="UP000629025">
    <property type="component" value="Unassembled WGS sequence"/>
</dbReference>
<feature type="transmembrane region" description="Helical" evidence="7">
    <location>
        <begin position="139"/>
        <end position="160"/>
    </location>
</feature>
<evidence type="ECO:0000256" key="5">
    <source>
        <dbReference type="ARBA" id="ARBA00022989"/>
    </source>
</evidence>
<reference evidence="10" key="1">
    <citation type="journal article" date="2019" name="Int. J. Syst. Evol. Microbiol.">
        <title>The Global Catalogue of Microorganisms (GCM) 10K type strain sequencing project: providing services to taxonomists for standard genome sequencing and annotation.</title>
        <authorList>
            <consortium name="The Broad Institute Genomics Platform"/>
            <consortium name="The Broad Institute Genome Sequencing Center for Infectious Disease"/>
            <person name="Wu L."/>
            <person name="Ma J."/>
        </authorList>
    </citation>
    <scope>NUCLEOTIDE SEQUENCE [LARGE SCALE GENOMIC DNA]</scope>
    <source>
        <strain evidence="10">CGMCC 1.15341</strain>
    </source>
</reference>
<dbReference type="SUPFAM" id="SSF103473">
    <property type="entry name" value="MFS general substrate transporter"/>
    <property type="match status" value="1"/>
</dbReference>
<dbReference type="PANTHER" id="PTHR43414">
    <property type="entry name" value="MULTIDRUG RESISTANCE PROTEIN MDTG"/>
    <property type="match status" value="1"/>
</dbReference>
<keyword evidence="4 7" id="KW-0812">Transmembrane</keyword>
<dbReference type="PANTHER" id="PTHR43414:SF6">
    <property type="entry name" value="MULTIDRUG RESISTANCE PROTEIN MDTG"/>
    <property type="match status" value="1"/>
</dbReference>
<keyword evidence="2" id="KW-0813">Transport</keyword>
<feature type="transmembrane region" description="Helical" evidence="7">
    <location>
        <begin position="216"/>
        <end position="238"/>
    </location>
</feature>
<dbReference type="RefSeq" id="WP_188750419.1">
    <property type="nucleotide sequence ID" value="NZ_BMIJ01000007.1"/>
</dbReference>
<feature type="transmembrane region" description="Helical" evidence="7">
    <location>
        <begin position="283"/>
        <end position="303"/>
    </location>
</feature>
<feature type="transmembrane region" description="Helical" evidence="7">
    <location>
        <begin position="44"/>
        <end position="66"/>
    </location>
</feature>
<dbReference type="InterPro" id="IPR020846">
    <property type="entry name" value="MFS_dom"/>
</dbReference>
<dbReference type="Gene3D" id="1.20.1250.20">
    <property type="entry name" value="MFS general substrate transporter like domains"/>
    <property type="match status" value="2"/>
</dbReference>
<evidence type="ECO:0000256" key="4">
    <source>
        <dbReference type="ARBA" id="ARBA00022692"/>
    </source>
</evidence>
<evidence type="ECO:0000256" key="3">
    <source>
        <dbReference type="ARBA" id="ARBA00022475"/>
    </source>
</evidence>
<keyword evidence="6 7" id="KW-0472">Membrane</keyword>
<evidence type="ECO:0000256" key="7">
    <source>
        <dbReference type="SAM" id="Phobius"/>
    </source>
</evidence>
<feature type="transmembrane region" description="Helical" evidence="7">
    <location>
        <begin position="166"/>
        <end position="185"/>
    </location>
</feature>
<evidence type="ECO:0000313" key="10">
    <source>
        <dbReference type="Proteomes" id="UP000629025"/>
    </source>
</evidence>
<comment type="subcellular location">
    <subcellularLocation>
        <location evidence="1">Cell membrane</location>
        <topology evidence="1">Multi-pass membrane protein</topology>
    </subcellularLocation>
</comment>
<gene>
    <name evidence="9" type="ORF">GCM10011352_33460</name>
</gene>
<evidence type="ECO:0000256" key="6">
    <source>
        <dbReference type="ARBA" id="ARBA00023136"/>
    </source>
</evidence>
<proteinExistence type="predicted"/>
<keyword evidence="3" id="KW-1003">Cell membrane</keyword>
<dbReference type="Pfam" id="PF07690">
    <property type="entry name" value="MFS_1"/>
    <property type="match status" value="1"/>
</dbReference>
<sequence>MNDWQTQVRLLWWSQLIAVAAMEMSEPFWPLFLRQLQGVESDSLALWSALIYGAPLLVAGFAAPVWGRLGDRFGHKPMVLRSMLGLMLTQALLYFSSSLWEVLLYRLLQGALAGIITAALCFATAIAPQEKRASVVGRLTAATAAGAIIGPVVGGALVQWLDYRAIFLGGAAICLLLTLLLARRLQHDGGRNRAKPEITSGSATLSTTLQDGPPMLALLLLVILLLQSAKAMPSSFFALFAEQQLGSTPLLTGLLFSAAGFGMMLSASGWGQLFDRLAPATGLALLSTIALAAAACYLAHLYSGWLSLLAVRFAWGICLGAMLPMVQATLIRLSDNGCNGRLIGAAQSCIRFGNLAGVGGGALLMSQWSYSGGFHGATLAYLLAAAVLFLAWLRLTQVDASPATAGASHAQSRSGSW</sequence>
<evidence type="ECO:0000256" key="1">
    <source>
        <dbReference type="ARBA" id="ARBA00004651"/>
    </source>
</evidence>
<comment type="caution">
    <text evidence="9">The sequence shown here is derived from an EMBL/GenBank/DDBJ whole genome shotgun (WGS) entry which is preliminary data.</text>
</comment>
<feature type="transmembrane region" description="Helical" evidence="7">
    <location>
        <begin position="107"/>
        <end position="127"/>
    </location>
</feature>
<keyword evidence="5 7" id="KW-1133">Transmembrane helix</keyword>
<feature type="transmembrane region" description="Helical" evidence="7">
    <location>
        <begin position="78"/>
        <end position="95"/>
    </location>
</feature>
<keyword evidence="10" id="KW-1185">Reference proteome</keyword>
<organism evidence="9 10">
    <name type="scientific">Marinobacterium zhoushanense</name>
    <dbReference type="NCBI Taxonomy" id="1679163"/>
    <lineage>
        <taxon>Bacteria</taxon>
        <taxon>Pseudomonadati</taxon>
        <taxon>Pseudomonadota</taxon>
        <taxon>Gammaproteobacteria</taxon>
        <taxon>Oceanospirillales</taxon>
        <taxon>Oceanospirillaceae</taxon>
        <taxon>Marinobacterium</taxon>
    </lineage>
</organism>
<dbReference type="PROSITE" id="PS50850">
    <property type="entry name" value="MFS"/>
    <property type="match status" value="1"/>
</dbReference>
<dbReference type="EMBL" id="BMIJ01000007">
    <property type="protein sequence ID" value="GGC04587.1"/>
    <property type="molecule type" value="Genomic_DNA"/>
</dbReference>
<dbReference type="InterPro" id="IPR036259">
    <property type="entry name" value="MFS_trans_sf"/>
</dbReference>
<name>A0ABQ1KR96_9GAMM</name>
<dbReference type="PRINTS" id="PR01035">
    <property type="entry name" value="TCRTETA"/>
</dbReference>
<evidence type="ECO:0000259" key="8">
    <source>
        <dbReference type="PROSITE" id="PS50850"/>
    </source>
</evidence>
<feature type="transmembrane region" description="Helical" evidence="7">
    <location>
        <begin position="250"/>
        <end position="271"/>
    </location>
</feature>
<accession>A0ABQ1KR96</accession>
<feature type="transmembrane region" description="Helical" evidence="7">
    <location>
        <begin position="309"/>
        <end position="331"/>
    </location>
</feature>
<dbReference type="InterPro" id="IPR011701">
    <property type="entry name" value="MFS"/>
</dbReference>